<organism evidence="1 2">
    <name type="scientific">Xylaria curta</name>
    <dbReference type="NCBI Taxonomy" id="42375"/>
    <lineage>
        <taxon>Eukaryota</taxon>
        <taxon>Fungi</taxon>
        <taxon>Dikarya</taxon>
        <taxon>Ascomycota</taxon>
        <taxon>Pezizomycotina</taxon>
        <taxon>Sordariomycetes</taxon>
        <taxon>Xylariomycetidae</taxon>
        <taxon>Xylariales</taxon>
        <taxon>Xylariaceae</taxon>
        <taxon>Xylaria</taxon>
    </lineage>
</organism>
<evidence type="ECO:0000313" key="2">
    <source>
        <dbReference type="Proteomes" id="UP001143856"/>
    </source>
</evidence>
<comment type="caution">
    <text evidence="1">The sequence shown here is derived from an EMBL/GenBank/DDBJ whole genome shotgun (WGS) entry which is preliminary data.</text>
</comment>
<evidence type="ECO:0000313" key="1">
    <source>
        <dbReference type="EMBL" id="KAJ2971363.1"/>
    </source>
</evidence>
<sequence>MAAVEDPRNVPTTPTPQTTDPEPPTPETAQSKPIHALILDAGPLIKNDPPVSTLLAQADELYTLPSVISEIRDAATRSRVETTLLPFLKLRSPRPTSIKFVTDFARRTGDLEVLSKPDVHLMALAYELECEMNGGDWRLRRTPGQKGVNGKSPAQMEKEKAEAGTASSLEGAEEKKVQDTEKLEGSENTEEDRTEETPSSESTEATDSSMEQSQPIIEQEVITQTLDSLSLEQSAAPAVDFATENTEGDDTKTQEEEDDDEGWITPSNLKKHQAKDQLALPEQPTQRVLKVALLTSDYAMQNVRGCCGATGASEVTAGHDQAVLRAVRAGDADARELLDGPGGQLHHLIEVAADKDASTARVGRVASGPQHLARRGAAEVGYGLAEQVEHAAGIGAGRDHDGVEVGGVSSGIRLVNAARETLGDDGHDQSAGGQTLL</sequence>
<protein>
    <submittedName>
        <fullName evidence="1">Uncharacterized protein</fullName>
    </submittedName>
</protein>
<proteinExistence type="predicted"/>
<name>A0ACC1MXW5_9PEZI</name>
<accession>A0ACC1MXW5</accession>
<keyword evidence="2" id="KW-1185">Reference proteome</keyword>
<gene>
    <name evidence="1" type="ORF">NUW58_g9438</name>
</gene>
<dbReference type="Proteomes" id="UP001143856">
    <property type="component" value="Unassembled WGS sequence"/>
</dbReference>
<dbReference type="EMBL" id="JAPDGR010003408">
    <property type="protein sequence ID" value="KAJ2971363.1"/>
    <property type="molecule type" value="Genomic_DNA"/>
</dbReference>
<reference evidence="1" key="1">
    <citation type="submission" date="2022-10" db="EMBL/GenBank/DDBJ databases">
        <title>Genome Sequence of Xylaria curta.</title>
        <authorList>
            <person name="Buettner E."/>
        </authorList>
    </citation>
    <scope>NUCLEOTIDE SEQUENCE</scope>
    <source>
        <strain evidence="1">Babe10</strain>
    </source>
</reference>